<dbReference type="AlphaFoldDB" id="A0A386WJE3"/>
<dbReference type="PANTHER" id="PTHR43649">
    <property type="entry name" value="ARABINOSE-BINDING PROTEIN-RELATED"/>
    <property type="match status" value="1"/>
</dbReference>
<dbReference type="InterPro" id="IPR050490">
    <property type="entry name" value="Bact_solute-bd_prot1"/>
</dbReference>
<dbReference type="Gene3D" id="3.40.190.10">
    <property type="entry name" value="Periplasmic binding protein-like II"/>
    <property type="match status" value="1"/>
</dbReference>
<dbReference type="Proteomes" id="UP000267804">
    <property type="component" value="Chromosome"/>
</dbReference>
<keyword evidence="3 4" id="KW-0732">Signal</keyword>
<dbReference type="GO" id="GO:0055085">
    <property type="term" value="P:transmembrane transport"/>
    <property type="evidence" value="ECO:0007669"/>
    <property type="project" value="InterPro"/>
</dbReference>
<evidence type="ECO:0000256" key="2">
    <source>
        <dbReference type="ARBA" id="ARBA00022448"/>
    </source>
</evidence>
<evidence type="ECO:0008006" key="7">
    <source>
        <dbReference type="Google" id="ProtNLM"/>
    </source>
</evidence>
<keyword evidence="2" id="KW-0813">Transport</keyword>
<dbReference type="InterPro" id="IPR006061">
    <property type="entry name" value="SBP_1_CS"/>
</dbReference>
<evidence type="ECO:0000313" key="6">
    <source>
        <dbReference type="Proteomes" id="UP000267804"/>
    </source>
</evidence>
<dbReference type="RefSeq" id="WP_120570400.1">
    <property type="nucleotide sequence ID" value="NZ_JBFAPS010000018.1"/>
</dbReference>
<sequence>MKPMTSVKCALGATALVVALGACAPGSSSGGEPAADANATVQTGVPTGKVELKLVATPESGAAMKEIIPAFQAKHPNVTINYVDTTYDDYNKSLNLALTSDTSPDIVLLNAVGTTVKDKLVRNLQPYAKAYGWESAYPAGQLNQWRVAEDGTTLGSGDLYAAPASFSQVGLYYNKAKLKKLGIAAAPTTLEELEAALAKAKAGGETPLQLGNKEGHAAFPIQLIGQSTDGPARYAKWVFGEGGATFDTPGNAKGAQSLVEWGAKGYYSKDANGVDLQGAVDKFTKGEGVFFVDGSWDSKKIGDALKADVGFVPFPGPKATAIGTSVAYAISQKSKNARTAAAFLDFLRGPEAAKASFAQGFLPSDTSTVTAQPGTISADLIAAWNKVNADDGLIGFNNNATATMNDTLVAESQKLIAGRVDAAAFIRAVQADWAKTHG</sequence>
<name>A0A386WJE3_9ACTN</name>
<dbReference type="SUPFAM" id="SSF53850">
    <property type="entry name" value="Periplasmic binding protein-like II"/>
    <property type="match status" value="1"/>
</dbReference>
<dbReference type="EMBL" id="CP024087">
    <property type="protein sequence ID" value="AYF28223.1"/>
    <property type="molecule type" value="Genomic_DNA"/>
</dbReference>
<protein>
    <recommendedName>
        <fullName evidence="7">Raffinose/stachyose/melibiose transport system substrate-binding protein</fullName>
    </recommendedName>
</protein>
<dbReference type="PROSITE" id="PS01037">
    <property type="entry name" value="SBP_BACTERIAL_1"/>
    <property type="match status" value="1"/>
</dbReference>
<feature type="signal peptide" evidence="4">
    <location>
        <begin position="1"/>
        <end position="24"/>
    </location>
</feature>
<comment type="similarity">
    <text evidence="1">Belongs to the bacterial solute-binding protein 1 family.</text>
</comment>
<accession>A0A386WJE3</accession>
<dbReference type="Pfam" id="PF01547">
    <property type="entry name" value="SBP_bac_1"/>
    <property type="match status" value="1"/>
</dbReference>
<reference evidence="5 6" key="1">
    <citation type="submission" date="2017-10" db="EMBL/GenBank/DDBJ databases">
        <title>Integration of genomic and chemical information greatly accelerates assignment of the full stereostructure of myelolactone, a potent inhibitor of myeloma from a marine-derived Micromonospora.</title>
        <authorList>
            <person name="Kim M.C."/>
            <person name="Machado H."/>
            <person name="Jensen P.R."/>
            <person name="Fenical W."/>
        </authorList>
    </citation>
    <scope>NUCLEOTIDE SEQUENCE [LARGE SCALE GENOMIC DNA]</scope>
    <source>
        <strain evidence="5 6">CNY-010</strain>
    </source>
</reference>
<evidence type="ECO:0000256" key="4">
    <source>
        <dbReference type="SAM" id="SignalP"/>
    </source>
</evidence>
<evidence type="ECO:0000256" key="3">
    <source>
        <dbReference type="ARBA" id="ARBA00022729"/>
    </source>
</evidence>
<dbReference type="PANTHER" id="PTHR43649:SF12">
    <property type="entry name" value="DIACETYLCHITOBIOSE BINDING PROTEIN DASA"/>
    <property type="match status" value="1"/>
</dbReference>
<dbReference type="KEGG" id="mtua:CSH63_12335"/>
<dbReference type="PROSITE" id="PS51257">
    <property type="entry name" value="PROKAR_LIPOPROTEIN"/>
    <property type="match status" value="1"/>
</dbReference>
<evidence type="ECO:0000256" key="1">
    <source>
        <dbReference type="ARBA" id="ARBA00008520"/>
    </source>
</evidence>
<feature type="chain" id="PRO_5017305782" description="Raffinose/stachyose/melibiose transport system substrate-binding protein" evidence="4">
    <location>
        <begin position="25"/>
        <end position="438"/>
    </location>
</feature>
<dbReference type="InterPro" id="IPR006059">
    <property type="entry name" value="SBP"/>
</dbReference>
<organism evidence="5 6">
    <name type="scientific">Micromonospora tulbaghiae</name>
    <dbReference type="NCBI Taxonomy" id="479978"/>
    <lineage>
        <taxon>Bacteria</taxon>
        <taxon>Bacillati</taxon>
        <taxon>Actinomycetota</taxon>
        <taxon>Actinomycetes</taxon>
        <taxon>Micromonosporales</taxon>
        <taxon>Micromonosporaceae</taxon>
        <taxon>Micromonospora</taxon>
    </lineage>
</organism>
<evidence type="ECO:0000313" key="5">
    <source>
        <dbReference type="EMBL" id="AYF28223.1"/>
    </source>
</evidence>
<proteinExistence type="inferred from homology"/>
<gene>
    <name evidence="5" type="ORF">CSH63_12335</name>
</gene>